<evidence type="ECO:0000313" key="3">
    <source>
        <dbReference type="EMBL" id="RMA75095.1"/>
    </source>
</evidence>
<feature type="region of interest" description="Disordered" evidence="1">
    <location>
        <begin position="84"/>
        <end position="114"/>
    </location>
</feature>
<dbReference type="InterPro" id="IPR027417">
    <property type="entry name" value="P-loop_NTPase"/>
</dbReference>
<name>A0A3L9ZXG7_9FLAO</name>
<protein>
    <submittedName>
        <fullName evidence="3">Helicase-like protein</fullName>
    </submittedName>
</protein>
<comment type="caution">
    <text evidence="3">The sequence shown here is derived from an EMBL/GenBank/DDBJ whole genome shotgun (WGS) entry which is preliminary data.</text>
</comment>
<dbReference type="RefSeq" id="WP_121926032.1">
    <property type="nucleotide sequence ID" value="NZ_REFH01000010.1"/>
</dbReference>
<dbReference type="EMBL" id="REFH01000010">
    <property type="protein sequence ID" value="RMA75095.1"/>
    <property type="molecule type" value="Genomic_DNA"/>
</dbReference>
<feature type="compositionally biased region" description="Acidic residues" evidence="1">
    <location>
        <begin position="94"/>
        <end position="105"/>
    </location>
</feature>
<proteinExistence type="predicted"/>
<organism evidence="3 4">
    <name type="scientific">Flavobacterium weaverense</name>
    <dbReference type="NCBI Taxonomy" id="271156"/>
    <lineage>
        <taxon>Bacteria</taxon>
        <taxon>Pseudomonadati</taxon>
        <taxon>Bacteroidota</taxon>
        <taxon>Flavobacteriia</taxon>
        <taxon>Flavobacteriales</taxon>
        <taxon>Flavobacteriaceae</taxon>
        <taxon>Flavobacterium</taxon>
    </lineage>
</organism>
<evidence type="ECO:0000256" key="1">
    <source>
        <dbReference type="SAM" id="MobiDB-lite"/>
    </source>
</evidence>
<keyword evidence="3" id="KW-0547">Nucleotide-binding</keyword>
<sequence>MNDFRKKRKSLELFVREQIIGPGAFNNRFFFLEKWDTSEFNGIDFKVKNINAIDNKSEILAEVPAYQYSSAILFPETRVSKGTETQLKEKFSESDIDGENPDTEDIEKGGDDDRNIDNTEESLVSKQQNYPNSFGLSFVVGKETNLQDDLTVSVSFRKYHNINKKECFSSKLSCLVSEYDNEIEIAIENYFKPLFTSIRKNNNLFICLNQEINKNNIYDVDYIHLNNYFQATLLKTIGDIFKTEIVELKQKNGVIYYGIKGDYDLQFYSISESINYSGNEYKNVASLYDNSIINHIKSKLKEDLSNYSYYKKLIKEIEIFNQLKNYVTDLKSVYKPRNSSPIWEAKTFENILISLPKHDGTSKIFRLNNQVIDNNIKEVSDLIYSVQYIRKYEEIFVKILLINKANIILKENEPPQLNKKDEANLKAYFGIQLKVDEIKENTLKQYNPPQLLDFDEEDNFNKLLYRNFHDFGEGYNTSVNWGNVNKCKFIITEFLPEQETPKVDFKPSKIVNGKIVSRIENDSILSMRYLSTLSDVTDSDVLEGLKDFVNEYKIWIEEKQKNLNNENLLKGEEKELLKKQLLACDKDYIRLVRNIKLLSNDSKAMAAFRLMNTAMFMQLHHSIKKPFTPTSNTEEFYKNINLGGNDYKWRSFQITFILLNIDAFVRPDLDDKTVENIFSNGWPERNEIADLVWFPTGGGKTEAYLGIIAFVIGYRRFTNGERGTGTTVLMRYTLRLLTLQQFQRATMLICALEAIRKDSFSIPNSYSLGVSRITIGLFVGSGSLPNQWKETGNSNDTSMEKELQKIGDCIQVGKKVSTNLPFTECPWCGSDLFIEKELNNVATSSPKGKMVYGVDDQLNICCNNSSCTFKGRGRNRPHDDFSLPLRLFDEDIYKFPPTLLFGTVDKFAALANNVSTNTSERNKDSRRLFGKGYNHDTLPPELIIQDELHLLLGPLGSAVGLFEKSIDYLCTENGIKPKIVTSTATTRNTDKQIFALFNRRSEIFPKQGIVSDDSFFAYYERYIDENNDEKYISNRKYLGILPVGKTQVWMQLRIASISLTHRLKYLKECYTNDEIFEKPELINEHKDVFDYYHTVLSYFNSLKDVGKTQSQLSHYLPGDVNFVTKNTVLWSFLDKLIRNESNIDYSELTGRLTGEDVKSNLSNIEKKWNLISNEDNTLKLNSNNPPEFVISTNMISVGIDVSRFNTMIISSMPRNIAEYIQASSRVARSKEGIVFTVHHPFRSRDISHYQKFKEFHEKFYSYVEPISVTPFASKAMERYLAMFLSVMIRHDETLMLMNNADASNITDIKINQIKEIITNQIIEIETNAIKLDNYLKSRTQNVISSVDGIISEEELIDLNNKVARLLNNWFTRLQGSEPIPELSFYKKDMNLNSLFIRLSDNNYPDHWKVGYSLREIDPSVVIKTVQQ</sequence>
<evidence type="ECO:0000313" key="4">
    <source>
        <dbReference type="Proteomes" id="UP000280368"/>
    </source>
</evidence>
<feature type="domain" description="Helicase C-terminal" evidence="2">
    <location>
        <begin position="1087"/>
        <end position="1277"/>
    </location>
</feature>
<dbReference type="GO" id="GO:0004386">
    <property type="term" value="F:helicase activity"/>
    <property type="evidence" value="ECO:0007669"/>
    <property type="project" value="UniProtKB-KW"/>
</dbReference>
<dbReference type="PROSITE" id="PS51194">
    <property type="entry name" value="HELICASE_CTER"/>
    <property type="match status" value="1"/>
</dbReference>
<keyword evidence="3" id="KW-0067">ATP-binding</keyword>
<keyword evidence="4" id="KW-1185">Reference proteome</keyword>
<dbReference type="OrthoDB" id="713315at2"/>
<dbReference type="Pfam" id="PF00271">
    <property type="entry name" value="Helicase_C"/>
    <property type="match status" value="1"/>
</dbReference>
<feature type="compositionally biased region" description="Basic and acidic residues" evidence="1">
    <location>
        <begin position="84"/>
        <end position="93"/>
    </location>
</feature>
<reference evidence="3 4" key="1">
    <citation type="submission" date="2018-10" db="EMBL/GenBank/DDBJ databases">
        <title>Genomic Encyclopedia of Archaeal and Bacterial Type Strains, Phase II (KMG-II): from individual species to whole genera.</title>
        <authorList>
            <person name="Goeker M."/>
        </authorList>
    </citation>
    <scope>NUCLEOTIDE SEQUENCE [LARGE SCALE GENOMIC DNA]</scope>
    <source>
        <strain evidence="3 4">DSM 19727</strain>
    </source>
</reference>
<evidence type="ECO:0000259" key="2">
    <source>
        <dbReference type="PROSITE" id="PS51194"/>
    </source>
</evidence>
<dbReference type="InterPro" id="IPR001650">
    <property type="entry name" value="Helicase_C-like"/>
</dbReference>
<dbReference type="CDD" id="cd18785">
    <property type="entry name" value="SF2_C"/>
    <property type="match status" value="1"/>
</dbReference>
<gene>
    <name evidence="3" type="ORF">BC961_2447</name>
</gene>
<dbReference type="Gene3D" id="3.40.50.300">
    <property type="entry name" value="P-loop containing nucleotide triphosphate hydrolases"/>
    <property type="match status" value="1"/>
</dbReference>
<dbReference type="SMART" id="SM00490">
    <property type="entry name" value="HELICc"/>
    <property type="match status" value="1"/>
</dbReference>
<dbReference type="SUPFAM" id="SSF52540">
    <property type="entry name" value="P-loop containing nucleoside triphosphate hydrolases"/>
    <property type="match status" value="1"/>
</dbReference>
<dbReference type="Proteomes" id="UP000280368">
    <property type="component" value="Unassembled WGS sequence"/>
</dbReference>
<keyword evidence="3" id="KW-0378">Hydrolase</keyword>
<keyword evidence="3" id="KW-0347">Helicase</keyword>
<accession>A0A3L9ZXG7</accession>